<evidence type="ECO:0000256" key="4">
    <source>
        <dbReference type="ARBA" id="ARBA00035259"/>
    </source>
</evidence>
<dbReference type="Proteomes" id="UP000774750">
    <property type="component" value="Unassembled WGS sequence"/>
</dbReference>
<dbReference type="AlphaFoldDB" id="A0A939BEN7"/>
<evidence type="ECO:0000313" key="7">
    <source>
        <dbReference type="EMBL" id="MBM6920803.1"/>
    </source>
</evidence>
<dbReference type="PANTHER" id="PTHR21569:SF1">
    <property type="entry name" value="SMALL RIBOSOMAL SUBUNIT PROTEIN US9M"/>
    <property type="match status" value="1"/>
</dbReference>
<dbReference type="NCBIfam" id="NF001099">
    <property type="entry name" value="PRK00132.1"/>
    <property type="match status" value="1"/>
</dbReference>
<comment type="similarity">
    <text evidence="1 5 6">Belongs to the universal ribosomal protein uS9 family.</text>
</comment>
<sequence length="132" mass="14827">MYESRPYFYGTGRRKSSVARVRVYAGEGKITINGRDIDDYFGLETLKLIVNQPLELTETVGKFDIVCTVAGGGVTGQAGAIRHGLSRALLQYSEELRPLLKKAGFLTRDPRMKERKKYGLKAARRAPQFSKR</sequence>
<dbReference type="RefSeq" id="WP_204446081.1">
    <property type="nucleotide sequence ID" value="NZ_JACJKY010000008.1"/>
</dbReference>
<dbReference type="Gene3D" id="3.30.230.10">
    <property type="match status" value="1"/>
</dbReference>
<dbReference type="HAMAP" id="MF_00532_B">
    <property type="entry name" value="Ribosomal_uS9_B"/>
    <property type="match status" value="1"/>
</dbReference>
<keyword evidence="2 5" id="KW-0689">Ribosomal protein</keyword>
<evidence type="ECO:0000313" key="8">
    <source>
        <dbReference type="Proteomes" id="UP000774750"/>
    </source>
</evidence>
<proteinExistence type="inferred from homology"/>
<evidence type="ECO:0000256" key="5">
    <source>
        <dbReference type="HAMAP-Rule" id="MF_00532"/>
    </source>
</evidence>
<reference evidence="7" key="2">
    <citation type="journal article" date="2021" name="Sci. Rep.">
        <title>The distribution of antibiotic resistance genes in chicken gut microbiota commensals.</title>
        <authorList>
            <person name="Juricova H."/>
            <person name="Matiasovicova J."/>
            <person name="Kubasova T."/>
            <person name="Cejkova D."/>
            <person name="Rychlik I."/>
        </authorList>
    </citation>
    <scope>NUCLEOTIDE SEQUENCE</scope>
    <source>
        <strain evidence="7">An559</strain>
    </source>
</reference>
<dbReference type="GO" id="GO:0003735">
    <property type="term" value="F:structural constituent of ribosome"/>
    <property type="evidence" value="ECO:0007669"/>
    <property type="project" value="InterPro"/>
</dbReference>
<protein>
    <recommendedName>
        <fullName evidence="4 5">Small ribosomal subunit protein uS9</fullName>
    </recommendedName>
</protein>
<dbReference type="FunFam" id="3.30.230.10:FF:000001">
    <property type="entry name" value="30S ribosomal protein S9"/>
    <property type="match status" value="1"/>
</dbReference>
<organism evidence="7 8">
    <name type="scientific">Merdimmobilis hominis</name>
    <dbReference type="NCBI Taxonomy" id="2897707"/>
    <lineage>
        <taxon>Bacteria</taxon>
        <taxon>Bacillati</taxon>
        <taxon>Bacillota</taxon>
        <taxon>Clostridia</taxon>
        <taxon>Eubacteriales</taxon>
        <taxon>Oscillospiraceae</taxon>
        <taxon>Merdimmobilis</taxon>
    </lineage>
</organism>
<accession>A0A939BEN7</accession>
<evidence type="ECO:0000256" key="6">
    <source>
        <dbReference type="RuleBase" id="RU003815"/>
    </source>
</evidence>
<evidence type="ECO:0000256" key="2">
    <source>
        <dbReference type="ARBA" id="ARBA00022980"/>
    </source>
</evidence>
<name>A0A939BEN7_9FIRM</name>
<reference evidence="7" key="1">
    <citation type="submission" date="2020-08" db="EMBL/GenBank/DDBJ databases">
        <authorList>
            <person name="Cejkova D."/>
            <person name="Kubasova T."/>
            <person name="Jahodarova E."/>
            <person name="Rychlik I."/>
        </authorList>
    </citation>
    <scope>NUCLEOTIDE SEQUENCE</scope>
    <source>
        <strain evidence="7">An559</strain>
    </source>
</reference>
<dbReference type="PROSITE" id="PS00360">
    <property type="entry name" value="RIBOSOMAL_S9"/>
    <property type="match status" value="1"/>
</dbReference>
<dbReference type="InterPro" id="IPR020574">
    <property type="entry name" value="Ribosomal_uS9_CS"/>
</dbReference>
<dbReference type="SUPFAM" id="SSF54211">
    <property type="entry name" value="Ribosomal protein S5 domain 2-like"/>
    <property type="match status" value="1"/>
</dbReference>
<dbReference type="InterPro" id="IPR014721">
    <property type="entry name" value="Ribsml_uS5_D2-typ_fold_subgr"/>
</dbReference>
<keyword evidence="8" id="KW-1185">Reference proteome</keyword>
<dbReference type="InterPro" id="IPR020568">
    <property type="entry name" value="Ribosomal_Su5_D2-typ_SF"/>
</dbReference>
<dbReference type="Pfam" id="PF00380">
    <property type="entry name" value="Ribosomal_S9"/>
    <property type="match status" value="1"/>
</dbReference>
<dbReference type="GO" id="GO:0003723">
    <property type="term" value="F:RNA binding"/>
    <property type="evidence" value="ECO:0007669"/>
    <property type="project" value="TreeGrafter"/>
</dbReference>
<comment type="caution">
    <text evidence="7">The sequence shown here is derived from an EMBL/GenBank/DDBJ whole genome shotgun (WGS) entry which is preliminary data.</text>
</comment>
<dbReference type="PANTHER" id="PTHR21569">
    <property type="entry name" value="RIBOSOMAL PROTEIN S9"/>
    <property type="match status" value="1"/>
</dbReference>
<dbReference type="GO" id="GO:0006412">
    <property type="term" value="P:translation"/>
    <property type="evidence" value="ECO:0007669"/>
    <property type="project" value="UniProtKB-UniRule"/>
</dbReference>
<evidence type="ECO:0000256" key="3">
    <source>
        <dbReference type="ARBA" id="ARBA00023274"/>
    </source>
</evidence>
<gene>
    <name evidence="5 7" type="primary">rpsI</name>
    <name evidence="7" type="ORF">H6A12_06525</name>
</gene>
<dbReference type="GO" id="GO:0022627">
    <property type="term" value="C:cytosolic small ribosomal subunit"/>
    <property type="evidence" value="ECO:0007669"/>
    <property type="project" value="TreeGrafter"/>
</dbReference>
<dbReference type="EMBL" id="JACJKY010000008">
    <property type="protein sequence ID" value="MBM6920803.1"/>
    <property type="molecule type" value="Genomic_DNA"/>
</dbReference>
<dbReference type="InterPro" id="IPR023035">
    <property type="entry name" value="Ribosomal_uS9_bac/plastid"/>
</dbReference>
<keyword evidence="3 5" id="KW-0687">Ribonucleoprotein</keyword>
<evidence type="ECO:0000256" key="1">
    <source>
        <dbReference type="ARBA" id="ARBA00005251"/>
    </source>
</evidence>
<dbReference type="InterPro" id="IPR000754">
    <property type="entry name" value="Ribosomal_uS9"/>
</dbReference>